<comment type="subcellular location">
    <subcellularLocation>
        <location evidence="5">Cytoplasm</location>
    </subcellularLocation>
    <text evidence="5">Localizes to the division site, in a FtsZ-dependent manner.</text>
</comment>
<sequence>MANMLSKMKNILGFGDYDDEFEDEEFEDEFEETTEGNMAIDENIEPVISGKRSNKVVNIHTSASAKVLITKPSAYEEAMEICDAVRNRRIVVVNTTNLDIRTAQRLLDFIGGSCYALHGDIQEVEKRVYLLSPSNVEVTSELKSELTSKALFNWSK</sequence>
<evidence type="ECO:0000256" key="4">
    <source>
        <dbReference type="ARBA" id="ARBA00044936"/>
    </source>
</evidence>
<dbReference type="EMBL" id="JAGGJZ010000003">
    <property type="protein sequence ID" value="MBP1889729.1"/>
    <property type="molecule type" value="Genomic_DNA"/>
</dbReference>
<evidence type="ECO:0000256" key="5">
    <source>
        <dbReference type="HAMAP-Rule" id="MF_01197"/>
    </source>
</evidence>
<evidence type="ECO:0000313" key="6">
    <source>
        <dbReference type="EMBL" id="MBP1889729.1"/>
    </source>
</evidence>
<evidence type="ECO:0000313" key="7">
    <source>
        <dbReference type="Proteomes" id="UP000783390"/>
    </source>
</evidence>
<dbReference type="Proteomes" id="UP000783390">
    <property type="component" value="Unassembled WGS sequence"/>
</dbReference>
<comment type="similarity">
    <text evidence="5">Belongs to the SepF family.</text>
</comment>
<keyword evidence="1 5" id="KW-0132">Cell division</keyword>
<keyword evidence="2 5" id="KW-0717">Septation</keyword>
<dbReference type="PANTHER" id="PTHR35798:SF1">
    <property type="entry name" value="CELL DIVISION PROTEIN SEPF"/>
    <property type="match status" value="1"/>
</dbReference>
<comment type="subunit">
    <text evidence="5">Homodimer. Interacts with FtsZ.</text>
</comment>
<gene>
    <name evidence="5" type="primary">sepF</name>
    <name evidence="6" type="ORF">J2Z53_001312</name>
</gene>
<keyword evidence="5" id="KW-0963">Cytoplasm</keyword>
<dbReference type="InterPro" id="IPR038594">
    <property type="entry name" value="SepF-like_sf"/>
</dbReference>
<evidence type="ECO:0000256" key="1">
    <source>
        <dbReference type="ARBA" id="ARBA00022618"/>
    </source>
</evidence>
<dbReference type="InterPro" id="IPR023052">
    <property type="entry name" value="Cell_div_SepF"/>
</dbReference>
<organism evidence="6 7">
    <name type="scientific">Clostridium moniliforme</name>
    <dbReference type="NCBI Taxonomy" id="39489"/>
    <lineage>
        <taxon>Bacteria</taxon>
        <taxon>Bacillati</taxon>
        <taxon>Bacillota</taxon>
        <taxon>Clostridia</taxon>
        <taxon>Eubacteriales</taxon>
        <taxon>Clostridiaceae</taxon>
        <taxon>Clostridium</taxon>
    </lineage>
</organism>
<name>A0ABS4F0F2_9CLOT</name>
<dbReference type="Pfam" id="PF04472">
    <property type="entry name" value="SepF"/>
    <property type="match status" value="1"/>
</dbReference>
<dbReference type="RefSeq" id="WP_209796628.1">
    <property type="nucleotide sequence ID" value="NZ_JAGGJZ010000003.1"/>
</dbReference>
<dbReference type="PANTHER" id="PTHR35798">
    <property type="entry name" value="CELL DIVISION PROTEIN SEPF"/>
    <property type="match status" value="1"/>
</dbReference>
<accession>A0ABS4F0F2</accession>
<comment type="caution">
    <text evidence="6">The sequence shown here is derived from an EMBL/GenBank/DDBJ whole genome shotgun (WGS) entry which is preliminary data.</text>
</comment>
<evidence type="ECO:0000256" key="2">
    <source>
        <dbReference type="ARBA" id="ARBA00023210"/>
    </source>
</evidence>
<comment type="function">
    <text evidence="4 5">Cell division protein that is part of the divisome complex and is recruited early to the Z-ring. Probably stimulates Z-ring formation, perhaps through the cross-linking of FtsZ protofilaments. Its function overlaps with FtsA.</text>
</comment>
<keyword evidence="3 5" id="KW-0131">Cell cycle</keyword>
<dbReference type="InterPro" id="IPR007561">
    <property type="entry name" value="Cell_div_SepF/SepF-rel"/>
</dbReference>
<evidence type="ECO:0000256" key="3">
    <source>
        <dbReference type="ARBA" id="ARBA00023306"/>
    </source>
</evidence>
<dbReference type="Gene3D" id="3.30.110.150">
    <property type="entry name" value="SepF-like protein"/>
    <property type="match status" value="1"/>
</dbReference>
<keyword evidence="7" id="KW-1185">Reference proteome</keyword>
<reference evidence="6 7" key="1">
    <citation type="submission" date="2021-03" db="EMBL/GenBank/DDBJ databases">
        <title>Genomic Encyclopedia of Type Strains, Phase IV (KMG-IV): sequencing the most valuable type-strain genomes for metagenomic binning, comparative biology and taxonomic classification.</title>
        <authorList>
            <person name="Goeker M."/>
        </authorList>
    </citation>
    <scope>NUCLEOTIDE SEQUENCE [LARGE SCALE GENOMIC DNA]</scope>
    <source>
        <strain evidence="6 7">DSM 3984</strain>
    </source>
</reference>
<dbReference type="HAMAP" id="MF_01197">
    <property type="entry name" value="SepF"/>
    <property type="match status" value="1"/>
</dbReference>
<protein>
    <recommendedName>
        <fullName evidence="5">Cell division protein SepF</fullName>
    </recommendedName>
</protein>
<proteinExistence type="inferred from homology"/>